<accession>F2UT84</accession>
<dbReference type="InParanoid" id="F2UT84"/>
<dbReference type="RefSeq" id="XP_004987620.1">
    <property type="nucleotide sequence ID" value="XM_004987563.1"/>
</dbReference>
<dbReference type="PROSITE" id="PS51257">
    <property type="entry name" value="PROKAR_LIPOPROTEIN"/>
    <property type="match status" value="1"/>
</dbReference>
<sequence length="525" mass="57211">MRREHRPLRCHILFLLLVLFSLQALTSCAPAPTQQQLQQQQPQPQHRRSLLSIVADDDDDPADGDYEDDDDDDNGGANAAANTISSIEGIKDGLHGGGRGGAPAAETTSTSTAAATTMGFLDAIAPKVRQNELDASLPRVDVFLIHLRKAGGRTIRCTFSSNGMRPKFSRRLPQPLADVLSAVTRGHSKAWHVRKMYEEAKQERPKDVQLLTTILREPTARVLSAFSTSLGRSSDIHKKKVVKGCAYVGHVHVCGDAVRDLAAGNMTLHQFATSTSTEMAMNYQLQHLSDTYRPLGTLDEEERSRVLRVGLDMLSALDVVLLADRYNESLAILNCWLEEKVGRQLQHINLCSNWNPHTHTQQHTGSRGGTGDVGDGGRGVGDSLGVHHHAAAAAAAAAVAAPRRGDGGRADDAAAVAAAEREEAVRVLRQRNSLDHELYTHALMKFALQRRLYAERQCFKRVLSSLHACTPTPLYMHKSDARLGGRTIEEAVRNVQASDAYSNETSGTTSESIIKVQSCPINHTS</sequence>
<feature type="compositionally biased region" description="Acidic residues" evidence="1">
    <location>
        <begin position="55"/>
        <end position="74"/>
    </location>
</feature>
<evidence type="ECO:0000313" key="4">
    <source>
        <dbReference type="Proteomes" id="UP000007799"/>
    </source>
</evidence>
<dbReference type="GeneID" id="16068140"/>
<dbReference type="EMBL" id="GL833002">
    <property type="protein sequence ID" value="EGD81343.1"/>
    <property type="molecule type" value="Genomic_DNA"/>
</dbReference>
<dbReference type="Gene3D" id="3.40.50.300">
    <property type="entry name" value="P-loop containing nucleotide triphosphate hydrolases"/>
    <property type="match status" value="1"/>
</dbReference>
<protein>
    <submittedName>
        <fullName evidence="3">Uncharacterized protein</fullName>
    </submittedName>
</protein>
<proteinExistence type="predicted"/>
<feature type="region of interest" description="Disordered" evidence="1">
    <location>
        <begin position="55"/>
        <end position="77"/>
    </location>
</feature>
<name>F2UT84_SALR5</name>
<dbReference type="KEGG" id="sre:PTSG_11384"/>
<feature type="region of interest" description="Disordered" evidence="1">
    <location>
        <begin position="89"/>
        <end position="110"/>
    </location>
</feature>
<organism evidence="4">
    <name type="scientific">Salpingoeca rosetta (strain ATCC 50818 / BSB-021)</name>
    <dbReference type="NCBI Taxonomy" id="946362"/>
    <lineage>
        <taxon>Eukaryota</taxon>
        <taxon>Choanoflagellata</taxon>
        <taxon>Craspedida</taxon>
        <taxon>Salpingoecidae</taxon>
        <taxon>Salpingoeca</taxon>
    </lineage>
</organism>
<reference evidence="3" key="1">
    <citation type="submission" date="2009-08" db="EMBL/GenBank/DDBJ databases">
        <title>Annotation of Salpingoeca rosetta.</title>
        <authorList>
            <consortium name="The Broad Institute Genome Sequencing Platform"/>
            <person name="Russ C."/>
            <person name="Cuomo C."/>
            <person name="Burger G."/>
            <person name="Gray M.W."/>
            <person name="Holland P.W.H."/>
            <person name="King N."/>
            <person name="Lang F.B.F."/>
            <person name="Roger A.J."/>
            <person name="Ruiz-Trillo I."/>
            <person name="Young S.K."/>
            <person name="Zeng Q."/>
            <person name="Gargeya S."/>
            <person name="Alvarado L."/>
            <person name="Berlin A."/>
            <person name="Chapman S.B."/>
            <person name="Chen Z."/>
            <person name="Freedman E."/>
            <person name="Gellesch M."/>
            <person name="Goldberg J."/>
            <person name="Griggs A."/>
            <person name="Gujja S."/>
            <person name="Heilman E."/>
            <person name="Heiman D."/>
            <person name="Howarth C."/>
            <person name="Mehta T."/>
            <person name="Neiman D."/>
            <person name="Pearson M."/>
            <person name="Roberts A."/>
            <person name="Saif S."/>
            <person name="Shea T."/>
            <person name="Shenoy N."/>
            <person name="Sisk P."/>
            <person name="Stolte C."/>
            <person name="Sykes S."/>
            <person name="White J."/>
            <person name="Yandava C."/>
            <person name="Haas B."/>
            <person name="Nusbaum C."/>
            <person name="Birren B."/>
        </authorList>
    </citation>
    <scope>NUCLEOTIDE SEQUENCE [LARGE SCALE GENOMIC DNA]</scope>
    <source>
        <strain evidence="3">ATCC 50818</strain>
    </source>
</reference>
<keyword evidence="2" id="KW-0732">Signal</keyword>
<evidence type="ECO:0000256" key="1">
    <source>
        <dbReference type="SAM" id="MobiDB-lite"/>
    </source>
</evidence>
<evidence type="ECO:0000256" key="2">
    <source>
        <dbReference type="SAM" id="SignalP"/>
    </source>
</evidence>
<gene>
    <name evidence="3" type="ORF">PTSG_11384</name>
</gene>
<evidence type="ECO:0000313" key="3">
    <source>
        <dbReference type="EMBL" id="EGD81343.1"/>
    </source>
</evidence>
<dbReference type="AlphaFoldDB" id="F2UT84"/>
<feature type="region of interest" description="Disordered" evidence="1">
    <location>
        <begin position="359"/>
        <end position="381"/>
    </location>
</feature>
<dbReference type="Proteomes" id="UP000007799">
    <property type="component" value="Unassembled WGS sequence"/>
</dbReference>
<feature type="compositionally biased region" description="Gly residues" evidence="1">
    <location>
        <begin position="366"/>
        <end position="381"/>
    </location>
</feature>
<feature type="chain" id="PRO_5003287925" evidence="2">
    <location>
        <begin position="29"/>
        <end position="525"/>
    </location>
</feature>
<keyword evidence="4" id="KW-1185">Reference proteome</keyword>
<feature type="signal peptide" evidence="2">
    <location>
        <begin position="1"/>
        <end position="28"/>
    </location>
</feature>
<dbReference type="InterPro" id="IPR027417">
    <property type="entry name" value="P-loop_NTPase"/>
</dbReference>